<feature type="compositionally biased region" description="Basic residues" evidence="1">
    <location>
        <begin position="22"/>
        <end position="32"/>
    </location>
</feature>
<feature type="compositionally biased region" description="Basic and acidic residues" evidence="1">
    <location>
        <begin position="11"/>
        <end position="21"/>
    </location>
</feature>
<reference evidence="2" key="1">
    <citation type="submission" date="2020-07" db="EMBL/GenBank/DDBJ databases">
        <authorList>
            <person name="Lin J."/>
        </authorList>
    </citation>
    <scope>NUCLEOTIDE SEQUENCE</scope>
</reference>
<organism evidence="2">
    <name type="scientific">Ananas comosus var. bracteatus</name>
    <name type="common">red pineapple</name>
    <dbReference type="NCBI Taxonomy" id="296719"/>
    <lineage>
        <taxon>Eukaryota</taxon>
        <taxon>Viridiplantae</taxon>
        <taxon>Streptophyta</taxon>
        <taxon>Embryophyta</taxon>
        <taxon>Tracheophyta</taxon>
        <taxon>Spermatophyta</taxon>
        <taxon>Magnoliopsida</taxon>
        <taxon>Liliopsida</taxon>
        <taxon>Poales</taxon>
        <taxon>Bromeliaceae</taxon>
        <taxon>Bromelioideae</taxon>
        <taxon>Ananas</taxon>
    </lineage>
</organism>
<accession>A0A6V7PAG2</accession>
<dbReference type="PANTHER" id="PTHR31549:SF312">
    <property type="entry name" value="OS06G0179500 PROTEIN"/>
    <property type="match status" value="1"/>
</dbReference>
<feature type="region of interest" description="Disordered" evidence="1">
    <location>
        <begin position="1"/>
        <end position="79"/>
    </location>
</feature>
<sequence length="434" mass="49012">MRRGNAGTRYGEGDSPRGNQEKKKKKTCKHPTRLACPPPQKCCQRRKPAQPAVRRAAVGDPHPQPAVDRRRRRRRDDDDSGIAVSVFNVPKPLLAARPEAYVPQLIAVGPYHHWRPELYEMERYKLAAAKRMQKHFRAAEFRLQQLVEQFVKWSTKSVHTTTGDTKMIALMYLDFNGETLAWMMVVDGAFLLEFLQIYAVDDDEGKALKRVSSRMAHLVDFAGRKSAHNSILRDSVMLENQIPLFLLRKILDPQCASAQDSNNLLDRMLAGYMKELCPFKMMESFASIDSTKHAHILELLYYILVPESDKSGDTAVEIEEQNDATEPNEQTYGGNSNSSYVKQLFDAVWNFASGLNGGRYKNSKQEDPTSSHNINKPPLVEEITIPSVSELVDVGVKFSPTKAAILMLLLTTLQAFCSVYTCSRFFGVVNVVKQ</sequence>
<dbReference type="InterPro" id="IPR004158">
    <property type="entry name" value="DUF247_pln"/>
</dbReference>
<dbReference type="EMBL" id="LR862146">
    <property type="protein sequence ID" value="CAD1827783.1"/>
    <property type="molecule type" value="Genomic_DNA"/>
</dbReference>
<dbReference type="AlphaFoldDB" id="A0A6V7PAG2"/>
<gene>
    <name evidence="2" type="ORF">CB5_LOCUS10994</name>
</gene>
<dbReference type="Pfam" id="PF03140">
    <property type="entry name" value="DUF247"/>
    <property type="match status" value="1"/>
</dbReference>
<evidence type="ECO:0000313" key="2">
    <source>
        <dbReference type="EMBL" id="CAD1827783.1"/>
    </source>
</evidence>
<protein>
    <submittedName>
        <fullName evidence="2">Uncharacterized protein</fullName>
    </submittedName>
</protein>
<evidence type="ECO:0000256" key="1">
    <source>
        <dbReference type="SAM" id="MobiDB-lite"/>
    </source>
</evidence>
<proteinExistence type="predicted"/>
<dbReference type="PANTHER" id="PTHR31549">
    <property type="entry name" value="PROTEIN, PUTATIVE (DUF247)-RELATED-RELATED"/>
    <property type="match status" value="1"/>
</dbReference>
<name>A0A6V7PAG2_ANACO</name>